<name>A0ACC7NUJ7_9BACL</name>
<dbReference type="EMBL" id="JBJURJ010000004">
    <property type="protein sequence ID" value="MFM9328027.1"/>
    <property type="molecule type" value="Genomic_DNA"/>
</dbReference>
<keyword evidence="2" id="KW-1185">Reference proteome</keyword>
<protein>
    <submittedName>
        <fullName evidence="1">Uncharacterized protein</fullName>
    </submittedName>
</protein>
<proteinExistence type="predicted"/>
<gene>
    <name evidence="1" type="ORF">ACI1P1_07010</name>
</gene>
<accession>A0ACC7NUJ7</accession>
<evidence type="ECO:0000313" key="1">
    <source>
        <dbReference type="EMBL" id="MFM9328027.1"/>
    </source>
</evidence>
<sequence>MPNAKMRLMKRIMVLPNFDVSYIELREDHGEKEFVASQMGEAHVRHVGGGYVYFGAQRMFGCIYNQPD</sequence>
<dbReference type="Proteomes" id="UP001631969">
    <property type="component" value="Unassembled WGS sequence"/>
</dbReference>
<reference evidence="1" key="1">
    <citation type="submission" date="2024-12" db="EMBL/GenBank/DDBJ databases">
        <authorList>
            <person name="Wu N."/>
        </authorList>
    </citation>
    <scope>NUCLEOTIDE SEQUENCE</scope>
    <source>
        <strain evidence="1">P15</strain>
    </source>
</reference>
<evidence type="ECO:0000313" key="2">
    <source>
        <dbReference type="Proteomes" id="UP001631969"/>
    </source>
</evidence>
<comment type="caution">
    <text evidence="1">The sequence shown here is derived from an EMBL/GenBank/DDBJ whole genome shotgun (WGS) entry which is preliminary data.</text>
</comment>
<organism evidence="1 2">
    <name type="scientific">Paenibacillus mesotrionivorans</name>
    <dbReference type="NCBI Taxonomy" id="3160968"/>
    <lineage>
        <taxon>Bacteria</taxon>
        <taxon>Bacillati</taxon>
        <taxon>Bacillota</taxon>
        <taxon>Bacilli</taxon>
        <taxon>Bacillales</taxon>
        <taxon>Paenibacillaceae</taxon>
        <taxon>Paenibacillus</taxon>
    </lineage>
</organism>